<feature type="region of interest" description="Disordered" evidence="1">
    <location>
        <begin position="1"/>
        <end position="23"/>
    </location>
</feature>
<gene>
    <name evidence="3" type="ORF">AA314_06134</name>
</gene>
<dbReference type="KEGG" id="age:AA314_06134"/>
<sequence>MGGKMAPPSTPPETPEPAASERPRLIINGEPFLPEDLGRSLSPSVLLRISVTKEPYVPPEEPPRPMPLPARVDALPVRTLAVILVLLGLGLAALILL</sequence>
<reference evidence="3 4" key="1">
    <citation type="submission" date="2015-05" db="EMBL/GenBank/DDBJ databases">
        <title>Genome assembly of Archangium gephyra DSM 2261.</title>
        <authorList>
            <person name="Sharma G."/>
            <person name="Subramanian S."/>
        </authorList>
    </citation>
    <scope>NUCLEOTIDE SEQUENCE [LARGE SCALE GENOMIC DNA]</scope>
    <source>
        <strain evidence="3 4">DSM 2261</strain>
    </source>
</reference>
<dbReference type="Proteomes" id="UP000035579">
    <property type="component" value="Chromosome"/>
</dbReference>
<dbReference type="EMBL" id="CP011509">
    <property type="protein sequence ID" value="AKJ04508.1"/>
    <property type="molecule type" value="Genomic_DNA"/>
</dbReference>
<protein>
    <submittedName>
        <fullName evidence="3">Uncharacterized protein</fullName>
    </submittedName>
</protein>
<name>A0AAC8QC44_9BACT</name>
<feature type="transmembrane region" description="Helical" evidence="2">
    <location>
        <begin position="75"/>
        <end position="96"/>
    </location>
</feature>
<keyword evidence="2" id="KW-0472">Membrane</keyword>
<proteinExistence type="predicted"/>
<evidence type="ECO:0000256" key="1">
    <source>
        <dbReference type="SAM" id="MobiDB-lite"/>
    </source>
</evidence>
<evidence type="ECO:0000313" key="3">
    <source>
        <dbReference type="EMBL" id="AKJ04508.1"/>
    </source>
</evidence>
<keyword evidence="2" id="KW-0812">Transmembrane</keyword>
<keyword evidence="2" id="KW-1133">Transmembrane helix</keyword>
<evidence type="ECO:0000313" key="4">
    <source>
        <dbReference type="Proteomes" id="UP000035579"/>
    </source>
</evidence>
<dbReference type="AlphaFoldDB" id="A0AAC8QC44"/>
<accession>A0AAC8QC44</accession>
<evidence type="ECO:0000256" key="2">
    <source>
        <dbReference type="SAM" id="Phobius"/>
    </source>
</evidence>
<organism evidence="3 4">
    <name type="scientific">Archangium gephyra</name>
    <dbReference type="NCBI Taxonomy" id="48"/>
    <lineage>
        <taxon>Bacteria</taxon>
        <taxon>Pseudomonadati</taxon>
        <taxon>Myxococcota</taxon>
        <taxon>Myxococcia</taxon>
        <taxon>Myxococcales</taxon>
        <taxon>Cystobacterineae</taxon>
        <taxon>Archangiaceae</taxon>
        <taxon>Archangium</taxon>
    </lineage>
</organism>